<comment type="similarity">
    <text evidence="1">Belongs to the enoyl-CoA hydratase/isomerase family.</text>
</comment>
<keyword evidence="3" id="KW-1185">Reference proteome</keyword>
<dbReference type="Pfam" id="PF00378">
    <property type="entry name" value="ECH_1"/>
    <property type="match status" value="1"/>
</dbReference>
<reference evidence="2 3" key="1">
    <citation type="submission" date="2019-03" db="EMBL/GenBank/DDBJ databases">
        <title>Genomic Encyclopedia of Archaeal and Bacterial Type Strains, Phase II (KMG-II): from individual species to whole genera.</title>
        <authorList>
            <person name="Goeker M."/>
        </authorList>
    </citation>
    <scope>NUCLEOTIDE SEQUENCE [LARGE SCALE GENOMIC DNA]</scope>
    <source>
        <strain evidence="2 3">DSM 15388</strain>
    </source>
</reference>
<dbReference type="InterPro" id="IPR051683">
    <property type="entry name" value="Enoyl-CoA_Hydratase/Isomerase"/>
</dbReference>
<dbReference type="PANTHER" id="PTHR42964:SF1">
    <property type="entry name" value="POLYKETIDE BIOSYNTHESIS ENOYL-COA HYDRATASE PKSH-RELATED"/>
    <property type="match status" value="1"/>
</dbReference>
<name>A0A4R3IAI5_9GAMM</name>
<dbReference type="InterPro" id="IPR029045">
    <property type="entry name" value="ClpP/crotonase-like_dom_sf"/>
</dbReference>
<dbReference type="InterPro" id="IPR001753">
    <property type="entry name" value="Enoyl-CoA_hydra/iso"/>
</dbReference>
<proteinExistence type="inferred from homology"/>
<dbReference type="EMBL" id="SLZR01000003">
    <property type="protein sequence ID" value="TCS42499.1"/>
    <property type="molecule type" value="Genomic_DNA"/>
</dbReference>
<dbReference type="Proteomes" id="UP000295793">
    <property type="component" value="Unassembled WGS sequence"/>
</dbReference>
<dbReference type="SUPFAM" id="SSF52096">
    <property type="entry name" value="ClpP/crotonase"/>
    <property type="match status" value="1"/>
</dbReference>
<evidence type="ECO:0000313" key="2">
    <source>
        <dbReference type="EMBL" id="TCS42499.1"/>
    </source>
</evidence>
<evidence type="ECO:0000313" key="3">
    <source>
        <dbReference type="Proteomes" id="UP000295793"/>
    </source>
</evidence>
<protein>
    <submittedName>
        <fullName evidence="2">Methylglutaconyl-CoA hydratase</fullName>
    </submittedName>
</protein>
<gene>
    <name evidence="2" type="ORF">BCF53_103160</name>
</gene>
<dbReference type="AlphaFoldDB" id="A0A4R3IAI5"/>
<dbReference type="RefSeq" id="WP_132700414.1">
    <property type="nucleotide sequence ID" value="NZ_SLZR01000003.1"/>
</dbReference>
<dbReference type="Gene3D" id="3.90.226.10">
    <property type="entry name" value="2-enoyl-CoA Hydratase, Chain A, domain 1"/>
    <property type="match status" value="1"/>
</dbReference>
<dbReference type="PANTHER" id="PTHR42964">
    <property type="entry name" value="ENOYL-COA HYDRATASE"/>
    <property type="match status" value="1"/>
</dbReference>
<dbReference type="OrthoDB" id="9807606at2"/>
<dbReference type="GO" id="GO:0003824">
    <property type="term" value="F:catalytic activity"/>
    <property type="evidence" value="ECO:0007669"/>
    <property type="project" value="UniProtKB-ARBA"/>
</dbReference>
<evidence type="ECO:0000256" key="1">
    <source>
        <dbReference type="ARBA" id="ARBA00005254"/>
    </source>
</evidence>
<dbReference type="CDD" id="cd06558">
    <property type="entry name" value="crotonase-like"/>
    <property type="match status" value="1"/>
</dbReference>
<sequence length="252" mass="28235">MKETILIDYPHASMVRVTLNRPETGNAYDDEMVCALITAFDEFKQDEDLKLICITAEGDDFCRGLDSSWHQQRLDAGRAEHQNDSEQLSRLFHTLYQMPIPTLATVRGEANAAAVGLICCCDIVLACESSSFTIMEMEYGQVPALQSPYLVKAIGERAARYYALSGEKITSHTALQLGLIHKLVPKEELELVTELNIQRILRHSNLSLRQTKSMINLSATEAYDESLIDTLIDCSTDIRVSQMEGMKLRETG</sequence>
<organism evidence="2 3">
    <name type="scientific">Reinekea marinisedimentorum</name>
    <dbReference type="NCBI Taxonomy" id="230495"/>
    <lineage>
        <taxon>Bacteria</taxon>
        <taxon>Pseudomonadati</taxon>
        <taxon>Pseudomonadota</taxon>
        <taxon>Gammaproteobacteria</taxon>
        <taxon>Oceanospirillales</taxon>
        <taxon>Saccharospirillaceae</taxon>
        <taxon>Reinekea</taxon>
    </lineage>
</organism>
<accession>A0A4R3IAI5</accession>
<comment type="caution">
    <text evidence="2">The sequence shown here is derived from an EMBL/GenBank/DDBJ whole genome shotgun (WGS) entry which is preliminary data.</text>
</comment>